<feature type="domain" description="AB hydrolase-1" evidence="1">
    <location>
        <begin position="25"/>
        <end position="272"/>
    </location>
</feature>
<dbReference type="SUPFAM" id="SSF53474">
    <property type="entry name" value="alpha/beta-Hydrolases"/>
    <property type="match status" value="1"/>
</dbReference>
<keyword evidence="2" id="KW-0378">Hydrolase</keyword>
<name>A0A2T4ULB8_9ACTN</name>
<accession>A0A2T4ULB8</accession>
<dbReference type="Gene3D" id="3.40.50.1820">
    <property type="entry name" value="alpha/beta hydrolase"/>
    <property type="match status" value="1"/>
</dbReference>
<dbReference type="InterPro" id="IPR050471">
    <property type="entry name" value="AB_hydrolase"/>
</dbReference>
<keyword evidence="3" id="KW-1185">Reference proteome</keyword>
<reference evidence="2 3" key="1">
    <citation type="submission" date="2018-03" db="EMBL/GenBank/DDBJ databases">
        <title>Aquarubrobacter algicola gen. nov., sp. nov., a novel actinobacterium isolated from shallow eutrophic lake during the end of cyanobacterial harmful algal blooms.</title>
        <authorList>
            <person name="Chun S.J."/>
        </authorList>
    </citation>
    <scope>NUCLEOTIDE SEQUENCE [LARGE SCALE GENOMIC DNA]</scope>
    <source>
        <strain evidence="2 3">Seoho-28</strain>
    </source>
</reference>
<dbReference type="Pfam" id="PF00561">
    <property type="entry name" value="Abhydrolase_1"/>
    <property type="match status" value="1"/>
</dbReference>
<dbReference type="InterPro" id="IPR029058">
    <property type="entry name" value="AB_hydrolase_fold"/>
</dbReference>
<dbReference type="AlphaFoldDB" id="A0A2T4ULB8"/>
<dbReference type="InterPro" id="IPR000073">
    <property type="entry name" value="AB_hydrolase_1"/>
</dbReference>
<gene>
    <name evidence="2" type="ORF">C7Y72_10510</name>
</gene>
<dbReference type="GO" id="GO:0004806">
    <property type="term" value="F:triacylglycerol lipase activity"/>
    <property type="evidence" value="ECO:0007669"/>
    <property type="project" value="TreeGrafter"/>
</dbReference>
<proteinExistence type="predicted"/>
<dbReference type="RefSeq" id="WP_107568690.1">
    <property type="nucleotide sequence ID" value="NZ_PYYB01000001.1"/>
</dbReference>
<evidence type="ECO:0000259" key="1">
    <source>
        <dbReference type="Pfam" id="PF00561"/>
    </source>
</evidence>
<dbReference type="OrthoDB" id="8957634at2"/>
<dbReference type="PRINTS" id="PR00111">
    <property type="entry name" value="ABHYDROLASE"/>
</dbReference>
<dbReference type="Proteomes" id="UP000240739">
    <property type="component" value="Unassembled WGS sequence"/>
</dbReference>
<evidence type="ECO:0000313" key="3">
    <source>
        <dbReference type="Proteomes" id="UP000240739"/>
    </source>
</evidence>
<organism evidence="2 3">
    <name type="scientific">Paraconexibacter algicola</name>
    <dbReference type="NCBI Taxonomy" id="2133960"/>
    <lineage>
        <taxon>Bacteria</taxon>
        <taxon>Bacillati</taxon>
        <taxon>Actinomycetota</taxon>
        <taxon>Thermoleophilia</taxon>
        <taxon>Solirubrobacterales</taxon>
        <taxon>Paraconexibacteraceae</taxon>
        <taxon>Paraconexibacter</taxon>
    </lineage>
</organism>
<evidence type="ECO:0000313" key="2">
    <source>
        <dbReference type="EMBL" id="PTL60046.1"/>
    </source>
</evidence>
<dbReference type="GO" id="GO:0046503">
    <property type="term" value="P:glycerolipid catabolic process"/>
    <property type="evidence" value="ECO:0007669"/>
    <property type="project" value="TreeGrafter"/>
</dbReference>
<dbReference type="PANTHER" id="PTHR43433">
    <property type="entry name" value="HYDROLASE, ALPHA/BETA FOLD FAMILY PROTEIN"/>
    <property type="match status" value="1"/>
</dbReference>
<comment type="caution">
    <text evidence="2">The sequence shown here is derived from an EMBL/GenBank/DDBJ whole genome shotgun (WGS) entry which is preliminary data.</text>
</comment>
<dbReference type="EMBL" id="PYYB01000001">
    <property type="protein sequence ID" value="PTL60046.1"/>
    <property type="molecule type" value="Genomic_DNA"/>
</dbReference>
<sequence length="292" mass="31020">MNEEQITRVGDVELCHQSFGDPADPALLLVMGLGFQMIAWPDGFCERLAARGLHVVRFDNRDSGRSTHLDHLGAPSRRELFTGRVAAPAYTLADMGADAFGLLSALGIERAHVVGASMGGMIAQTMAAAQPGRVLSLTSIMSTTGSRRVGRPTLKALRFLVSPPAATREDYVEKGLRAARVLGSPTLTKSEAVRRDLLERTWDRGITPAGFARQLAAIVSDGDRTAALRTIRAPTLVIHGAADPLIRPSGGLATRRAIPGANLLLLDAMGHDLPEPLWPVMVDGIAGNAARA</sequence>
<protein>
    <submittedName>
        <fullName evidence="2">Alpha/beta hydrolase</fullName>
    </submittedName>
</protein>
<dbReference type="PANTHER" id="PTHR43433:SF5">
    <property type="entry name" value="AB HYDROLASE-1 DOMAIN-CONTAINING PROTEIN"/>
    <property type="match status" value="1"/>
</dbReference>